<dbReference type="PROSITE" id="PS50109">
    <property type="entry name" value="HIS_KIN"/>
    <property type="match status" value="1"/>
</dbReference>
<feature type="domain" description="Histidine kinase" evidence="12">
    <location>
        <begin position="564"/>
        <end position="651"/>
    </location>
</feature>
<dbReference type="OrthoDB" id="9778366at2"/>
<keyword evidence="6 13" id="KW-0418">Kinase</keyword>
<gene>
    <name evidence="13" type="ORF">DIS18_08220</name>
</gene>
<dbReference type="AlphaFoldDB" id="A0A2U2X9N4"/>
<feature type="transmembrane region" description="Helical" evidence="11">
    <location>
        <begin position="400"/>
        <end position="418"/>
    </location>
</feature>
<feature type="repeat" description="TPR" evidence="9">
    <location>
        <begin position="81"/>
        <end position="114"/>
    </location>
</feature>
<dbReference type="GO" id="GO:0046983">
    <property type="term" value="F:protein dimerization activity"/>
    <property type="evidence" value="ECO:0007669"/>
    <property type="project" value="InterPro"/>
</dbReference>
<evidence type="ECO:0000313" key="14">
    <source>
        <dbReference type="Proteomes" id="UP000245375"/>
    </source>
</evidence>
<reference evidence="13" key="1">
    <citation type="submission" date="2018-05" db="EMBL/GenBank/DDBJ databases">
        <title>Algibacter marinivivus sp. nov., isolated from sample around a algae.</title>
        <authorList>
            <person name="Zhong X."/>
        </authorList>
    </citation>
    <scope>NUCLEOTIDE SEQUENCE [LARGE SCALE GENOMIC DNA]</scope>
    <source>
        <strain evidence="13">ZY111</strain>
    </source>
</reference>
<dbReference type="EC" id="2.7.13.3" evidence="2"/>
<organism evidence="13 14">
    <name type="scientific">Algibacter marinivivus</name>
    <dbReference type="NCBI Taxonomy" id="2100723"/>
    <lineage>
        <taxon>Bacteria</taxon>
        <taxon>Pseudomonadati</taxon>
        <taxon>Bacteroidota</taxon>
        <taxon>Flavobacteriia</taxon>
        <taxon>Flavobacteriales</taxon>
        <taxon>Flavobacteriaceae</taxon>
        <taxon>Algibacter</taxon>
    </lineage>
</organism>
<dbReference type="CDD" id="cd16917">
    <property type="entry name" value="HATPase_UhpB-NarQ-NarX-like"/>
    <property type="match status" value="1"/>
</dbReference>
<dbReference type="InterPro" id="IPR050482">
    <property type="entry name" value="Sensor_HK_TwoCompSys"/>
</dbReference>
<keyword evidence="11" id="KW-0812">Transmembrane</keyword>
<dbReference type="InterPro" id="IPR019734">
    <property type="entry name" value="TPR_rpt"/>
</dbReference>
<dbReference type="SMART" id="SM00028">
    <property type="entry name" value="TPR"/>
    <property type="match status" value="6"/>
</dbReference>
<evidence type="ECO:0000313" key="13">
    <source>
        <dbReference type="EMBL" id="PWH84495.1"/>
    </source>
</evidence>
<dbReference type="SUPFAM" id="SSF55874">
    <property type="entry name" value="ATPase domain of HSP90 chaperone/DNA topoisomerase II/histidine kinase"/>
    <property type="match status" value="1"/>
</dbReference>
<keyword evidence="9" id="KW-0802">TPR repeat</keyword>
<dbReference type="SMART" id="SM00387">
    <property type="entry name" value="HATPase_c"/>
    <property type="match status" value="1"/>
</dbReference>
<protein>
    <recommendedName>
        <fullName evidence="2">histidine kinase</fullName>
        <ecNumber evidence="2">2.7.13.3</ecNumber>
    </recommendedName>
</protein>
<evidence type="ECO:0000256" key="4">
    <source>
        <dbReference type="ARBA" id="ARBA00022679"/>
    </source>
</evidence>
<dbReference type="InterPro" id="IPR011990">
    <property type="entry name" value="TPR-like_helical_dom_sf"/>
</dbReference>
<keyword evidence="11" id="KW-0472">Membrane</keyword>
<dbReference type="Pfam" id="PF13424">
    <property type="entry name" value="TPR_12"/>
    <property type="match status" value="2"/>
</dbReference>
<dbReference type="SUPFAM" id="SSF48452">
    <property type="entry name" value="TPR-like"/>
    <property type="match status" value="2"/>
</dbReference>
<keyword evidence="11" id="KW-1133">Transmembrane helix</keyword>
<sequence>MWRLILLFFLFFFNLVFPQKNLKIIDSLKLVIESKPNDSIKIKTYSDLCWYYRNISTDSAFNYGGLALKLSIKTENKIGEAQAYNDIGILHYGLAEYPKAIDVYQKSLKIRQRLNDSLGVASLYNKMGLVYQNTFKMDSAIFYATKALKIYEAKNNIRYATALRNNIANIYKGLKQYQKALNAHLEIAKINAEIKDDEALVKSYNNIANAYLFLKDTLNSISYYKKGMELAEKRRNKNEMATLYNNYGSLLQSKNEIPEAIKFLNKSLDLRKELNDKFGIASTSLHLAGLNIDLGKFNNAKSNLKLGLKLSEESNANELKMDAYDKYAYYYVYKKNSDSAIHYRELYKTLKDSIFSNQVLKEVAEVQEKYNAAEREKEILSQRADIAEKELNLNKKNTQLVGLGILAVVVSLLGYLLFNQQKLKNRQLKKEGELKEALVKIETQNRLQEQRLRISRDLHDNIGAQLTFIISSIENLQYGFKIKNEKLTNKLSSISGFTKETIYELRDTIWAMNKNAISLEDLETRISNFIDKADVSSSGVNFKFNRVESLSKNMEFTSVKGMNIYRIIQEAINNSIKYADASKINVDIKKHDKKIEFCITDDGKGFNENEVVLSNGINNMRKRAKEIDASLNIESEIDNGTQVKIILPLEI</sequence>
<dbReference type="RefSeq" id="WP_109352500.1">
    <property type="nucleotide sequence ID" value="NZ_QFRI01000001.1"/>
</dbReference>
<keyword evidence="3" id="KW-0597">Phosphoprotein</keyword>
<feature type="repeat" description="TPR" evidence="9">
    <location>
        <begin position="241"/>
        <end position="274"/>
    </location>
</feature>
<dbReference type="InterPro" id="IPR003594">
    <property type="entry name" value="HATPase_dom"/>
</dbReference>
<dbReference type="Pfam" id="PF02518">
    <property type="entry name" value="HATPase_c"/>
    <property type="match status" value="1"/>
</dbReference>
<feature type="coiled-coil region" evidence="10">
    <location>
        <begin position="356"/>
        <end position="390"/>
    </location>
</feature>
<evidence type="ECO:0000256" key="8">
    <source>
        <dbReference type="ARBA" id="ARBA00023012"/>
    </source>
</evidence>
<dbReference type="GO" id="GO:0016020">
    <property type="term" value="C:membrane"/>
    <property type="evidence" value="ECO:0007669"/>
    <property type="project" value="InterPro"/>
</dbReference>
<name>A0A2U2X9N4_9FLAO</name>
<keyword evidence="7" id="KW-0067">ATP-binding</keyword>
<evidence type="ECO:0000256" key="6">
    <source>
        <dbReference type="ARBA" id="ARBA00022777"/>
    </source>
</evidence>
<dbReference type="InterPro" id="IPR011712">
    <property type="entry name" value="Sig_transdc_His_kin_sub3_dim/P"/>
</dbReference>
<dbReference type="InterPro" id="IPR005467">
    <property type="entry name" value="His_kinase_dom"/>
</dbReference>
<evidence type="ECO:0000256" key="9">
    <source>
        <dbReference type="PROSITE-ProRule" id="PRU00339"/>
    </source>
</evidence>
<evidence type="ECO:0000256" key="3">
    <source>
        <dbReference type="ARBA" id="ARBA00022553"/>
    </source>
</evidence>
<evidence type="ECO:0000256" key="1">
    <source>
        <dbReference type="ARBA" id="ARBA00000085"/>
    </source>
</evidence>
<dbReference type="Pfam" id="PF07730">
    <property type="entry name" value="HisKA_3"/>
    <property type="match status" value="1"/>
</dbReference>
<keyword evidence="14" id="KW-1185">Reference proteome</keyword>
<accession>A0A2U2X9N4</accession>
<dbReference type="Gene3D" id="1.25.40.10">
    <property type="entry name" value="Tetratricopeptide repeat domain"/>
    <property type="match status" value="2"/>
</dbReference>
<comment type="catalytic activity">
    <reaction evidence="1">
        <text>ATP + protein L-histidine = ADP + protein N-phospho-L-histidine.</text>
        <dbReference type="EC" id="2.7.13.3"/>
    </reaction>
</comment>
<evidence type="ECO:0000256" key="2">
    <source>
        <dbReference type="ARBA" id="ARBA00012438"/>
    </source>
</evidence>
<dbReference type="PROSITE" id="PS50005">
    <property type="entry name" value="TPR"/>
    <property type="match status" value="2"/>
</dbReference>
<evidence type="ECO:0000256" key="7">
    <source>
        <dbReference type="ARBA" id="ARBA00022840"/>
    </source>
</evidence>
<dbReference type="Gene3D" id="1.20.5.1930">
    <property type="match status" value="1"/>
</dbReference>
<reference evidence="13" key="2">
    <citation type="submission" date="2018-05" db="EMBL/GenBank/DDBJ databases">
        <authorList>
            <person name="Lanie J.A."/>
            <person name="Ng W.-L."/>
            <person name="Kazmierczak K.M."/>
            <person name="Andrzejewski T.M."/>
            <person name="Davidsen T.M."/>
            <person name="Wayne K.J."/>
            <person name="Tettelin H."/>
            <person name="Glass J.I."/>
            <person name="Rusch D."/>
            <person name="Podicherti R."/>
            <person name="Tsui H.-C.T."/>
            <person name="Winkler M.E."/>
        </authorList>
    </citation>
    <scope>NUCLEOTIDE SEQUENCE [LARGE SCALE GENOMIC DNA]</scope>
    <source>
        <strain evidence="13">ZY111</strain>
    </source>
</reference>
<dbReference type="PANTHER" id="PTHR24421:SF10">
    <property type="entry name" value="NITRATE_NITRITE SENSOR PROTEIN NARQ"/>
    <property type="match status" value="1"/>
</dbReference>
<dbReference type="InterPro" id="IPR036890">
    <property type="entry name" value="HATPase_C_sf"/>
</dbReference>
<evidence type="ECO:0000259" key="12">
    <source>
        <dbReference type="PROSITE" id="PS50109"/>
    </source>
</evidence>
<keyword evidence="5" id="KW-0547">Nucleotide-binding</keyword>
<comment type="caution">
    <text evidence="13">The sequence shown here is derived from an EMBL/GenBank/DDBJ whole genome shotgun (WGS) entry which is preliminary data.</text>
</comment>
<dbReference type="GO" id="GO:0005524">
    <property type="term" value="F:ATP binding"/>
    <property type="evidence" value="ECO:0007669"/>
    <property type="project" value="UniProtKB-KW"/>
</dbReference>
<evidence type="ECO:0000256" key="5">
    <source>
        <dbReference type="ARBA" id="ARBA00022741"/>
    </source>
</evidence>
<keyword evidence="8" id="KW-0902">Two-component regulatory system</keyword>
<dbReference type="Gene3D" id="3.30.565.10">
    <property type="entry name" value="Histidine kinase-like ATPase, C-terminal domain"/>
    <property type="match status" value="1"/>
</dbReference>
<dbReference type="Proteomes" id="UP000245375">
    <property type="component" value="Unassembled WGS sequence"/>
</dbReference>
<dbReference type="PANTHER" id="PTHR24421">
    <property type="entry name" value="NITRATE/NITRITE SENSOR PROTEIN NARX-RELATED"/>
    <property type="match status" value="1"/>
</dbReference>
<evidence type="ECO:0000256" key="10">
    <source>
        <dbReference type="SAM" id="Coils"/>
    </source>
</evidence>
<keyword evidence="10" id="KW-0175">Coiled coil</keyword>
<keyword evidence="4" id="KW-0808">Transferase</keyword>
<proteinExistence type="predicted"/>
<dbReference type="EMBL" id="QFRI01000001">
    <property type="protein sequence ID" value="PWH84495.1"/>
    <property type="molecule type" value="Genomic_DNA"/>
</dbReference>
<dbReference type="GO" id="GO:0000155">
    <property type="term" value="F:phosphorelay sensor kinase activity"/>
    <property type="evidence" value="ECO:0007669"/>
    <property type="project" value="InterPro"/>
</dbReference>
<evidence type="ECO:0000256" key="11">
    <source>
        <dbReference type="SAM" id="Phobius"/>
    </source>
</evidence>